<sequence>MLSQLELFFLISLFSVSDQCLKTLPPEEVFITSTNDMFETTTVNLCNDCDIAEITMDVDIDDFLMSVS</sequence>
<evidence type="ECO:0000313" key="2">
    <source>
        <dbReference type="EnsemblMetazoa" id="CJA39156.1"/>
    </source>
</evidence>
<dbReference type="Proteomes" id="UP000005237">
    <property type="component" value="Unassembled WGS sequence"/>
</dbReference>
<name>A0A8R1ES08_CAEJA</name>
<proteinExistence type="predicted"/>
<accession>A0A8R1ES08</accession>
<feature type="chain" id="PRO_5035898406" evidence="1">
    <location>
        <begin position="18"/>
        <end position="68"/>
    </location>
</feature>
<feature type="signal peptide" evidence="1">
    <location>
        <begin position="1"/>
        <end position="17"/>
    </location>
</feature>
<keyword evidence="1" id="KW-0732">Signal</keyword>
<organism evidence="2 3">
    <name type="scientific">Caenorhabditis japonica</name>
    <dbReference type="NCBI Taxonomy" id="281687"/>
    <lineage>
        <taxon>Eukaryota</taxon>
        <taxon>Metazoa</taxon>
        <taxon>Ecdysozoa</taxon>
        <taxon>Nematoda</taxon>
        <taxon>Chromadorea</taxon>
        <taxon>Rhabditida</taxon>
        <taxon>Rhabditina</taxon>
        <taxon>Rhabditomorpha</taxon>
        <taxon>Rhabditoidea</taxon>
        <taxon>Rhabditidae</taxon>
        <taxon>Peloderinae</taxon>
        <taxon>Caenorhabditis</taxon>
    </lineage>
</organism>
<keyword evidence="3" id="KW-1185">Reference proteome</keyword>
<dbReference type="EnsemblMetazoa" id="CJA39156.1">
    <property type="protein sequence ID" value="CJA39156.1"/>
    <property type="gene ID" value="WBGene00215003"/>
</dbReference>
<reference evidence="2" key="2">
    <citation type="submission" date="2022-06" db="UniProtKB">
        <authorList>
            <consortium name="EnsemblMetazoa"/>
        </authorList>
    </citation>
    <scope>IDENTIFICATION</scope>
    <source>
        <strain evidence="2">DF5081</strain>
    </source>
</reference>
<protein>
    <submittedName>
        <fullName evidence="2">Uncharacterized protein</fullName>
    </submittedName>
</protein>
<evidence type="ECO:0000313" key="3">
    <source>
        <dbReference type="Proteomes" id="UP000005237"/>
    </source>
</evidence>
<reference evidence="3" key="1">
    <citation type="submission" date="2010-08" db="EMBL/GenBank/DDBJ databases">
        <authorList>
            <consortium name="Caenorhabditis japonica Sequencing Consortium"/>
            <person name="Wilson R.K."/>
        </authorList>
    </citation>
    <scope>NUCLEOTIDE SEQUENCE [LARGE SCALE GENOMIC DNA]</scope>
    <source>
        <strain evidence="3">DF5081</strain>
    </source>
</reference>
<dbReference type="AlphaFoldDB" id="A0A8R1ES08"/>
<evidence type="ECO:0000256" key="1">
    <source>
        <dbReference type="SAM" id="SignalP"/>
    </source>
</evidence>